<keyword evidence="5" id="KW-1185">Reference proteome</keyword>
<evidence type="ECO:0000256" key="1">
    <source>
        <dbReference type="ARBA" id="ARBA00023157"/>
    </source>
</evidence>
<sequence length="95" mass="10349">MLVLLAVCILANTFFVKADELQEIPKMKQASTTMAKSNNVDLICPNPHWSCPGLQPCCFSSSGWRCCPYIGGTCCAGGLRCCPSGQNCIWGLWCR</sequence>
<dbReference type="Pfam" id="PF00396">
    <property type="entry name" value="Granulin"/>
    <property type="match status" value="1"/>
</dbReference>
<dbReference type="InterPro" id="IPR037277">
    <property type="entry name" value="Granulin_sf"/>
</dbReference>
<proteinExistence type="predicted"/>
<reference evidence="4 5" key="1">
    <citation type="submission" date="2024-11" db="EMBL/GenBank/DDBJ databases">
        <title>Chromosome-level genome assembly of the freshwater bivalve Anodonta woodiana.</title>
        <authorList>
            <person name="Chen X."/>
        </authorList>
    </citation>
    <scope>NUCLEOTIDE SEQUENCE [LARGE SCALE GENOMIC DNA]</scope>
    <source>
        <strain evidence="4">MN2024</strain>
        <tissue evidence="4">Gills</tissue>
    </source>
</reference>
<keyword evidence="1" id="KW-1015">Disulfide bond</keyword>
<feature type="domain" description="Granulins" evidence="3">
    <location>
        <begin position="57"/>
        <end position="88"/>
    </location>
</feature>
<keyword evidence="2" id="KW-0732">Signal</keyword>
<accession>A0ABD3T6H2</accession>
<dbReference type="InterPro" id="IPR000118">
    <property type="entry name" value="Granulin"/>
</dbReference>
<name>A0ABD3T6H2_SINWO</name>
<organism evidence="4 5">
    <name type="scientific">Sinanodonta woodiana</name>
    <name type="common">Chinese pond mussel</name>
    <name type="synonym">Anodonta woodiana</name>
    <dbReference type="NCBI Taxonomy" id="1069815"/>
    <lineage>
        <taxon>Eukaryota</taxon>
        <taxon>Metazoa</taxon>
        <taxon>Spiralia</taxon>
        <taxon>Lophotrochozoa</taxon>
        <taxon>Mollusca</taxon>
        <taxon>Bivalvia</taxon>
        <taxon>Autobranchia</taxon>
        <taxon>Heteroconchia</taxon>
        <taxon>Palaeoheterodonta</taxon>
        <taxon>Unionida</taxon>
        <taxon>Unionoidea</taxon>
        <taxon>Unionidae</taxon>
        <taxon>Unioninae</taxon>
        <taxon>Sinanodonta</taxon>
    </lineage>
</organism>
<dbReference type="EMBL" id="JBJQND010000019">
    <property type="protein sequence ID" value="KAL3832422.1"/>
    <property type="molecule type" value="Genomic_DNA"/>
</dbReference>
<feature type="signal peptide" evidence="2">
    <location>
        <begin position="1"/>
        <end position="18"/>
    </location>
</feature>
<dbReference type="Proteomes" id="UP001634394">
    <property type="component" value="Unassembled WGS sequence"/>
</dbReference>
<dbReference type="EMBL" id="JBJQND010000019">
    <property type="protein sequence ID" value="KAL3832423.1"/>
    <property type="molecule type" value="Genomic_DNA"/>
</dbReference>
<comment type="caution">
    <text evidence="4">The sequence shown here is derived from an EMBL/GenBank/DDBJ whole genome shotgun (WGS) entry which is preliminary data.</text>
</comment>
<feature type="chain" id="PRO_5044725006" description="Granulins domain-containing protein" evidence="2">
    <location>
        <begin position="19"/>
        <end position="95"/>
    </location>
</feature>
<evidence type="ECO:0000256" key="2">
    <source>
        <dbReference type="SAM" id="SignalP"/>
    </source>
</evidence>
<dbReference type="AlphaFoldDB" id="A0ABD3T6H2"/>
<gene>
    <name evidence="4" type="ORF">ACJMK2_024067</name>
</gene>
<dbReference type="Gene3D" id="2.10.25.160">
    <property type="entry name" value="Granulin"/>
    <property type="match status" value="1"/>
</dbReference>
<evidence type="ECO:0000259" key="3">
    <source>
        <dbReference type="Pfam" id="PF00396"/>
    </source>
</evidence>
<protein>
    <recommendedName>
        <fullName evidence="3">Granulins domain-containing protein</fullName>
    </recommendedName>
</protein>
<evidence type="ECO:0000313" key="4">
    <source>
        <dbReference type="EMBL" id="KAL3832422.1"/>
    </source>
</evidence>
<evidence type="ECO:0000313" key="5">
    <source>
        <dbReference type="Proteomes" id="UP001634394"/>
    </source>
</evidence>